<dbReference type="SMART" id="SM00955">
    <property type="entry name" value="RNB"/>
    <property type="match status" value="1"/>
</dbReference>
<dbReference type="Pfam" id="PF18614">
    <property type="entry name" value="RNase_II_C_S1"/>
    <property type="match status" value="1"/>
</dbReference>
<evidence type="ECO:0000259" key="1">
    <source>
        <dbReference type="SMART" id="SM00955"/>
    </source>
</evidence>
<dbReference type="GO" id="GO:0003723">
    <property type="term" value="F:RNA binding"/>
    <property type="evidence" value="ECO:0007669"/>
    <property type="project" value="InterPro"/>
</dbReference>
<proteinExistence type="predicted"/>
<dbReference type="SUPFAM" id="SSF50249">
    <property type="entry name" value="Nucleic acid-binding proteins"/>
    <property type="match status" value="1"/>
</dbReference>
<keyword evidence="3" id="KW-1185">Reference proteome</keyword>
<dbReference type="RefSeq" id="WP_196198043.1">
    <property type="nucleotide sequence ID" value="NZ_JADPRT010000020.1"/>
</dbReference>
<evidence type="ECO:0000313" key="3">
    <source>
        <dbReference type="Proteomes" id="UP000657385"/>
    </source>
</evidence>
<dbReference type="EMBL" id="JADPRT010000020">
    <property type="protein sequence ID" value="MBF9073055.1"/>
    <property type="molecule type" value="Genomic_DNA"/>
</dbReference>
<dbReference type="InterPro" id="IPR050180">
    <property type="entry name" value="RNR_Ribonuclease"/>
</dbReference>
<accession>A0A931FI85</accession>
<gene>
    <name evidence="2" type="ORF">I2501_34075</name>
</gene>
<dbReference type="AlphaFoldDB" id="A0A931FI85"/>
<dbReference type="GO" id="GO:0004540">
    <property type="term" value="F:RNA nuclease activity"/>
    <property type="evidence" value="ECO:0007669"/>
    <property type="project" value="InterPro"/>
</dbReference>
<dbReference type="InterPro" id="IPR040596">
    <property type="entry name" value="RNase_II_C_S1"/>
</dbReference>
<dbReference type="PANTHER" id="PTHR23355:SF9">
    <property type="entry name" value="DIS3-LIKE EXONUCLEASE 2"/>
    <property type="match status" value="1"/>
</dbReference>
<name>A0A931FI85_9ACTN</name>
<dbReference type="GO" id="GO:0006402">
    <property type="term" value="P:mRNA catabolic process"/>
    <property type="evidence" value="ECO:0007669"/>
    <property type="project" value="TreeGrafter"/>
</dbReference>
<protein>
    <submittedName>
        <fullName evidence="2">RNB domain-containing ribonuclease</fullName>
    </submittedName>
</protein>
<sequence length="486" mass="52055">MPRRLLSVRTAGTARINTELAALRARLELPDGWSDAVLAEVAAASAAPVLPEFDATDLPLFTVDPPESRDLDQAMYLERRPGGGYRVHYAIADVSAFVRPGGAIDAEARRRVETLYFPDVRVPLHPPQLSEGAASLLPGQDAPALLWQLDLDADGELRETRLRRALVRSRAKLNYAGVQKALDTGTAEEPLALLGVIGPLREERERARGGISLPIPEQEVEEIPGDGYTLAYRAPLPSDGWNAQISLLTGMAAAGLMLEGGVGILRTLPGAPPNAFEKLHRIAQALHVDWPMDLPYPQLIRSLDPQLPAHAAFLNECTGLLRGAGYTAFDVPGGGVAPGSPAHAAVAAPYAHCTAPLRRLVDRFAGEVCVALTAGQEPPTWVREALPTLPALMASGDRRAHEVERACVDLVEAALLTGREGELFDGIVIDVDERHPVRGTVQLCDPAVRAPLTDDNGHGPLPLGAEIRVRLTSVELSHPALRFVTA</sequence>
<dbReference type="PANTHER" id="PTHR23355">
    <property type="entry name" value="RIBONUCLEASE"/>
    <property type="match status" value="1"/>
</dbReference>
<organism evidence="2 3">
    <name type="scientific">Streptacidiphilus fuscans</name>
    <dbReference type="NCBI Taxonomy" id="2789292"/>
    <lineage>
        <taxon>Bacteria</taxon>
        <taxon>Bacillati</taxon>
        <taxon>Actinomycetota</taxon>
        <taxon>Actinomycetes</taxon>
        <taxon>Kitasatosporales</taxon>
        <taxon>Streptomycetaceae</taxon>
        <taxon>Streptacidiphilus</taxon>
    </lineage>
</organism>
<dbReference type="InterPro" id="IPR012340">
    <property type="entry name" value="NA-bd_OB-fold"/>
</dbReference>
<dbReference type="GO" id="GO:0005829">
    <property type="term" value="C:cytosol"/>
    <property type="evidence" value="ECO:0007669"/>
    <property type="project" value="TreeGrafter"/>
</dbReference>
<feature type="domain" description="RNB" evidence="1">
    <location>
        <begin position="52"/>
        <end position="375"/>
    </location>
</feature>
<dbReference type="Proteomes" id="UP000657385">
    <property type="component" value="Unassembled WGS sequence"/>
</dbReference>
<dbReference type="InterPro" id="IPR001900">
    <property type="entry name" value="RNase_II/R"/>
</dbReference>
<evidence type="ECO:0000313" key="2">
    <source>
        <dbReference type="EMBL" id="MBF9073055.1"/>
    </source>
</evidence>
<reference evidence="2" key="1">
    <citation type="submission" date="2020-11" db="EMBL/GenBank/DDBJ databases">
        <title>Isolation and identification of active actinomycetes.</title>
        <authorList>
            <person name="Yu B."/>
        </authorList>
    </citation>
    <scope>NUCLEOTIDE SEQUENCE</scope>
    <source>
        <strain evidence="2">NEAU-YB345</strain>
    </source>
</reference>
<dbReference type="Pfam" id="PF00773">
    <property type="entry name" value="RNB"/>
    <property type="match status" value="1"/>
</dbReference>
<comment type="caution">
    <text evidence="2">The sequence shown here is derived from an EMBL/GenBank/DDBJ whole genome shotgun (WGS) entry which is preliminary data.</text>
</comment>